<accession>A0A0U1L4A9</accession>
<dbReference type="AlphaFoldDB" id="A0A0U1L4A9"/>
<proteinExistence type="predicted"/>
<reference evidence="2" key="1">
    <citation type="submission" date="2015-03" db="EMBL/GenBank/DDBJ databases">
        <authorList>
            <person name="Nijsse Bart"/>
        </authorList>
    </citation>
    <scope>NUCLEOTIDE SEQUENCE [LARGE SCALE GENOMIC DNA]</scope>
</reference>
<organism evidence="1 2">
    <name type="scientific">Sporomusa ovata</name>
    <dbReference type="NCBI Taxonomy" id="2378"/>
    <lineage>
        <taxon>Bacteria</taxon>
        <taxon>Bacillati</taxon>
        <taxon>Bacillota</taxon>
        <taxon>Negativicutes</taxon>
        <taxon>Selenomonadales</taxon>
        <taxon>Sporomusaceae</taxon>
        <taxon>Sporomusa</taxon>
    </lineage>
</organism>
<keyword evidence="2" id="KW-1185">Reference proteome</keyword>
<sequence length="229" mass="25236">MKLGERLQAIADMVPVGVTMADIGTDHAYLPIYLISHSVVAHAIAGDIHQGPYLLAKNAVTAAQLEEFISVRRGNGLEVVRPGEAETVVIAGMGGLNIIDILRSRPEVIATLKRLILQPMIGASAVRMWLQTNGWQIISEQLIQEYGKLYQIIAAEPGESQPLEPILYEIGPLLWQSRHPLLLLHIEELIVHLRGVLATMAGSAEAVHSAKYREFTDKLKDLEDKRTCL</sequence>
<dbReference type="PIRSF" id="PIRSF018637">
    <property type="entry name" value="TrmK"/>
    <property type="match status" value="1"/>
</dbReference>
<dbReference type="Proteomes" id="UP000049855">
    <property type="component" value="Unassembled WGS sequence"/>
</dbReference>
<dbReference type="GO" id="GO:0160105">
    <property type="term" value="F:tRNA (adenine(22)-N1)-methyltransferase activity"/>
    <property type="evidence" value="ECO:0007669"/>
    <property type="project" value="InterPro"/>
</dbReference>
<dbReference type="PANTHER" id="PTHR38451">
    <property type="entry name" value="TRNA (ADENINE(22)-N(1))-METHYLTRANSFERASE"/>
    <property type="match status" value="1"/>
</dbReference>
<dbReference type="PANTHER" id="PTHR38451:SF1">
    <property type="entry name" value="TRNA (ADENINE(22)-N(1))-METHYLTRANSFERASE"/>
    <property type="match status" value="1"/>
</dbReference>
<name>A0A0U1L4A9_9FIRM</name>
<dbReference type="GO" id="GO:0032259">
    <property type="term" value="P:methylation"/>
    <property type="evidence" value="ECO:0007669"/>
    <property type="project" value="UniProtKB-KW"/>
</dbReference>
<protein>
    <submittedName>
        <fullName evidence="1">Putative tRNA-m1A22 methylase</fullName>
    </submittedName>
</protein>
<dbReference type="InterPro" id="IPR029063">
    <property type="entry name" value="SAM-dependent_MTases_sf"/>
</dbReference>
<dbReference type="Pfam" id="PF04816">
    <property type="entry name" value="TrmK"/>
    <property type="match status" value="1"/>
</dbReference>
<dbReference type="SUPFAM" id="SSF53335">
    <property type="entry name" value="S-adenosyl-L-methionine-dependent methyltransferases"/>
    <property type="match status" value="1"/>
</dbReference>
<evidence type="ECO:0000313" key="1">
    <source>
        <dbReference type="EMBL" id="CQR73943.1"/>
    </source>
</evidence>
<evidence type="ECO:0000313" key="2">
    <source>
        <dbReference type="Proteomes" id="UP000049855"/>
    </source>
</evidence>
<dbReference type="EMBL" id="CTRP01000014">
    <property type="protein sequence ID" value="CQR73943.1"/>
    <property type="molecule type" value="Genomic_DNA"/>
</dbReference>
<keyword evidence="1" id="KW-0808">Transferase</keyword>
<keyword evidence="1" id="KW-0489">Methyltransferase</keyword>
<gene>
    <name evidence="1" type="ORF">SpAn4DRAFT_0405</name>
</gene>
<dbReference type="InterPro" id="IPR006901">
    <property type="entry name" value="TrmK"/>
</dbReference>
<dbReference type="Gene3D" id="3.40.50.150">
    <property type="entry name" value="Vaccinia Virus protein VP39"/>
    <property type="match status" value="1"/>
</dbReference>